<proteinExistence type="predicted"/>
<protein>
    <submittedName>
        <fullName evidence="1">Uncharacterized protein</fullName>
    </submittedName>
</protein>
<organism evidence="1 2">
    <name type="scientific">Kuenenia stuttgartiensis</name>
    <dbReference type="NCBI Taxonomy" id="174633"/>
    <lineage>
        <taxon>Bacteria</taxon>
        <taxon>Pseudomonadati</taxon>
        <taxon>Planctomycetota</taxon>
        <taxon>Candidatus Brocadiia</taxon>
        <taxon>Candidatus Brocadiales</taxon>
        <taxon>Candidatus Brocadiaceae</taxon>
        <taxon>Candidatus Kuenenia</taxon>
    </lineage>
</organism>
<dbReference type="Proteomes" id="UP000501926">
    <property type="component" value="Chromosome"/>
</dbReference>
<evidence type="ECO:0000313" key="2">
    <source>
        <dbReference type="Proteomes" id="UP000501926"/>
    </source>
</evidence>
<dbReference type="AlphaFoldDB" id="A0A6G7GTZ9"/>
<gene>
    <name evidence="1" type="ORF">KsCSTR_33700</name>
</gene>
<name>A0A6G7GTZ9_KUEST</name>
<accession>A0A6G7GTZ9</accession>
<reference evidence="1 2" key="1">
    <citation type="submission" date="2020-02" db="EMBL/GenBank/DDBJ databases">
        <title>Newly sequenced genome of strain CSTR1 showed variability in Candidatus Kuenenia stuttgartiensis genomes.</title>
        <authorList>
            <person name="Ding C."/>
            <person name="Adrian L."/>
        </authorList>
    </citation>
    <scope>NUCLEOTIDE SEQUENCE [LARGE SCALE GENOMIC DNA]</scope>
    <source>
        <strain evidence="1 2">CSTR1</strain>
    </source>
</reference>
<dbReference type="EMBL" id="CP049055">
    <property type="protein sequence ID" value="QII12749.1"/>
    <property type="molecule type" value="Genomic_DNA"/>
</dbReference>
<evidence type="ECO:0000313" key="1">
    <source>
        <dbReference type="EMBL" id="QII12749.1"/>
    </source>
</evidence>
<sequence length="40" mass="4493">MKLIPCLDSPLVIMSHCTYKELKLGKNLCVVHSQTVSLHL</sequence>